<accession>A0AAQ3WE93</accession>
<protein>
    <submittedName>
        <fullName evidence="2">Uncharacterized protein</fullName>
    </submittedName>
</protein>
<dbReference type="AlphaFoldDB" id="A0AAQ3WE93"/>
<organism evidence="2 3">
    <name type="scientific">Paspalum notatum var. saurae</name>
    <dbReference type="NCBI Taxonomy" id="547442"/>
    <lineage>
        <taxon>Eukaryota</taxon>
        <taxon>Viridiplantae</taxon>
        <taxon>Streptophyta</taxon>
        <taxon>Embryophyta</taxon>
        <taxon>Tracheophyta</taxon>
        <taxon>Spermatophyta</taxon>
        <taxon>Magnoliopsida</taxon>
        <taxon>Liliopsida</taxon>
        <taxon>Poales</taxon>
        <taxon>Poaceae</taxon>
        <taxon>PACMAD clade</taxon>
        <taxon>Panicoideae</taxon>
        <taxon>Andropogonodae</taxon>
        <taxon>Paspaleae</taxon>
        <taxon>Paspalinae</taxon>
        <taxon>Paspalum</taxon>
    </lineage>
</organism>
<dbReference type="EMBL" id="CP144746">
    <property type="protein sequence ID" value="WVZ58708.1"/>
    <property type="molecule type" value="Genomic_DNA"/>
</dbReference>
<keyword evidence="1" id="KW-1133">Transmembrane helix</keyword>
<proteinExistence type="predicted"/>
<evidence type="ECO:0000313" key="3">
    <source>
        <dbReference type="Proteomes" id="UP001341281"/>
    </source>
</evidence>
<gene>
    <name evidence="2" type="ORF">U9M48_008949</name>
</gene>
<feature type="transmembrane region" description="Helical" evidence="1">
    <location>
        <begin position="47"/>
        <end position="67"/>
    </location>
</feature>
<dbReference type="Proteomes" id="UP001341281">
    <property type="component" value="Chromosome 02"/>
</dbReference>
<keyword evidence="1" id="KW-0472">Membrane</keyword>
<evidence type="ECO:0000256" key="1">
    <source>
        <dbReference type="SAM" id="Phobius"/>
    </source>
</evidence>
<evidence type="ECO:0000313" key="2">
    <source>
        <dbReference type="EMBL" id="WVZ58708.1"/>
    </source>
</evidence>
<sequence>MADGLVDLWKEVQMQCFDDFPKTICSAGPRGSSSATDLGAVSAGPHIYYFVLVLLAILPRGPLYLILVSRRHGDVVATGFSEVHNTTTSIAGSQLAASAALAHVRLPPYNYVVEKAGVLAVYGDDWEGATATEPNLQYA</sequence>
<keyword evidence="3" id="KW-1185">Reference proteome</keyword>
<keyword evidence="1" id="KW-0812">Transmembrane</keyword>
<name>A0AAQ3WE93_PASNO</name>
<reference evidence="2 3" key="1">
    <citation type="submission" date="2024-02" db="EMBL/GenBank/DDBJ databases">
        <title>High-quality chromosome-scale genome assembly of Pensacola bahiagrass (Paspalum notatum Flugge var. saurae).</title>
        <authorList>
            <person name="Vega J.M."/>
            <person name="Podio M."/>
            <person name="Orjuela J."/>
            <person name="Siena L.A."/>
            <person name="Pessino S.C."/>
            <person name="Combes M.C."/>
            <person name="Mariac C."/>
            <person name="Albertini E."/>
            <person name="Pupilli F."/>
            <person name="Ortiz J.P.A."/>
            <person name="Leblanc O."/>
        </authorList>
    </citation>
    <scope>NUCLEOTIDE SEQUENCE [LARGE SCALE GENOMIC DNA]</scope>
    <source>
        <strain evidence="2">R1</strain>
        <tissue evidence="2">Leaf</tissue>
    </source>
</reference>